<dbReference type="Gene3D" id="3.90.950.10">
    <property type="match status" value="1"/>
</dbReference>
<dbReference type="PIRSF" id="PIRSF006305">
    <property type="entry name" value="Maf"/>
    <property type="match status" value="1"/>
</dbReference>
<evidence type="ECO:0000256" key="2">
    <source>
        <dbReference type="ARBA" id="ARBA00022490"/>
    </source>
</evidence>
<evidence type="ECO:0000256" key="3">
    <source>
        <dbReference type="ARBA" id="ARBA00022801"/>
    </source>
</evidence>
<evidence type="ECO:0000256" key="5">
    <source>
        <dbReference type="HAMAP-Rule" id="MF_00528"/>
    </source>
</evidence>
<dbReference type="SUPFAM" id="SSF52972">
    <property type="entry name" value="ITPase-like"/>
    <property type="match status" value="1"/>
</dbReference>
<reference evidence="6 7" key="1">
    <citation type="submission" date="2021-05" db="EMBL/GenBank/DDBJ databases">
        <title>Molecular characterization for Shewanella algae harboring chromosomal blaOXA-55-like strains isolated from clinical and environment sample.</title>
        <authorList>
            <person name="Ohama Y."/>
            <person name="Aoki K."/>
            <person name="Harada S."/>
            <person name="Moriya K."/>
            <person name="Ishii Y."/>
            <person name="Tateda K."/>
        </authorList>
    </citation>
    <scope>NUCLEOTIDE SEQUENCE [LARGE SCALE GENOMIC DNA]</scope>
    <source>
        <strain evidence="6 7">LMG 23746</strain>
    </source>
</reference>
<comment type="cofactor">
    <cofactor evidence="5">
        <name>a divalent metal cation</name>
        <dbReference type="ChEBI" id="CHEBI:60240"/>
    </cofactor>
</comment>
<keyword evidence="7" id="KW-1185">Reference proteome</keyword>
<keyword evidence="4 5" id="KW-0546">Nucleotide metabolism</keyword>
<name>A0ABQ4PNC5_9GAMM</name>
<comment type="subcellular location">
    <subcellularLocation>
        <location evidence="1 5">Cytoplasm</location>
    </subcellularLocation>
</comment>
<gene>
    <name evidence="6" type="ORF">TUM4630_29720</name>
</gene>
<comment type="function">
    <text evidence="5">Nucleoside triphosphate pyrophosphatase that hydrolyzes 7-methyl-GTP (m(7)GTP). May have a dual role in cell division arrest and in preventing the incorporation of modified nucleotides into cellular nucleic acids.</text>
</comment>
<dbReference type="Pfam" id="PF02545">
    <property type="entry name" value="Maf"/>
    <property type="match status" value="1"/>
</dbReference>
<dbReference type="EMBL" id="BPFB01000043">
    <property type="protein sequence ID" value="GIU49936.1"/>
    <property type="molecule type" value="Genomic_DNA"/>
</dbReference>
<dbReference type="RefSeq" id="WP_119978940.1">
    <property type="nucleotide sequence ID" value="NZ_BPFB01000043.1"/>
</dbReference>
<keyword evidence="3 5" id="KW-0378">Hydrolase</keyword>
<evidence type="ECO:0000256" key="1">
    <source>
        <dbReference type="ARBA" id="ARBA00004496"/>
    </source>
</evidence>
<sequence length="204" mass="21901">MTPLIVLASTSSYRKSLLEKLCITFDTCAPEVDETPNINETAPDLVTRLAIAKAKAGAKGQSSGLIIGSDQVAVVNGQIVGKPLTQENAVTQLMNVSGKSVTFYTAIALYNVVTDSVEVRCEPFIVHFRVLTEAQIRYYIAKEQPLNCAGSFKCEGFGIALFTRLEGRDPNTLVGLPLIALTEMLLNQGVDILTPPADARLISG</sequence>
<dbReference type="Proteomes" id="UP000761574">
    <property type="component" value="Unassembled WGS sequence"/>
</dbReference>
<comment type="similarity">
    <text evidence="5">Belongs to the Maf family. YceF subfamily.</text>
</comment>
<protein>
    <recommendedName>
        <fullName evidence="5">7-methyl-GTP pyrophosphatase</fullName>
        <shortName evidence="5">m(7)GTP pyrophosphatase</shortName>
        <ecNumber evidence="5">3.6.1.-</ecNumber>
    </recommendedName>
</protein>
<dbReference type="InterPro" id="IPR003697">
    <property type="entry name" value="Maf-like"/>
</dbReference>
<dbReference type="HAMAP" id="MF_00528">
    <property type="entry name" value="Maf"/>
    <property type="match status" value="1"/>
</dbReference>
<dbReference type="EC" id="3.6.1.-" evidence="5"/>
<dbReference type="CDD" id="cd00555">
    <property type="entry name" value="Maf"/>
    <property type="match status" value="1"/>
</dbReference>
<comment type="caution">
    <text evidence="5">Lacks conserved residue(s) required for the propagation of feature annotation.</text>
</comment>
<feature type="active site" description="Proton acceptor" evidence="5">
    <location>
        <position position="70"/>
    </location>
</feature>
<feature type="site" description="Important for substrate specificity" evidence="5">
    <location>
        <position position="155"/>
    </location>
</feature>
<comment type="caution">
    <text evidence="6">The sequence shown here is derived from an EMBL/GenBank/DDBJ whole genome shotgun (WGS) entry which is preliminary data.</text>
</comment>
<dbReference type="NCBIfam" id="TIGR00172">
    <property type="entry name" value="maf"/>
    <property type="match status" value="1"/>
</dbReference>
<comment type="catalytic activity">
    <reaction evidence="5">
        <text>N(7)-methyl-GTP + H2O = N(7)-methyl-GMP + diphosphate + H(+)</text>
        <dbReference type="Rhea" id="RHEA:58744"/>
        <dbReference type="ChEBI" id="CHEBI:15377"/>
        <dbReference type="ChEBI" id="CHEBI:15378"/>
        <dbReference type="ChEBI" id="CHEBI:33019"/>
        <dbReference type="ChEBI" id="CHEBI:58285"/>
        <dbReference type="ChEBI" id="CHEBI:87133"/>
    </reaction>
</comment>
<dbReference type="InterPro" id="IPR029001">
    <property type="entry name" value="ITPase-like_fam"/>
</dbReference>
<dbReference type="PANTHER" id="PTHR43213">
    <property type="entry name" value="BIFUNCTIONAL DTTP/UTP PYROPHOSPHATASE/METHYLTRANSFERASE PROTEIN-RELATED"/>
    <property type="match status" value="1"/>
</dbReference>
<feature type="site" description="Important for substrate specificity" evidence="5">
    <location>
        <position position="13"/>
    </location>
</feature>
<evidence type="ECO:0000256" key="4">
    <source>
        <dbReference type="ARBA" id="ARBA00023080"/>
    </source>
</evidence>
<organism evidence="6 7">
    <name type="scientific">Shewanella algidipiscicola</name>
    <dbReference type="NCBI Taxonomy" id="614070"/>
    <lineage>
        <taxon>Bacteria</taxon>
        <taxon>Pseudomonadati</taxon>
        <taxon>Pseudomonadota</taxon>
        <taxon>Gammaproteobacteria</taxon>
        <taxon>Alteromonadales</taxon>
        <taxon>Shewanellaceae</taxon>
        <taxon>Shewanella</taxon>
    </lineage>
</organism>
<dbReference type="PANTHER" id="PTHR43213:SF10">
    <property type="entry name" value="7-METHYL-GTP PYROPHOSPHATASE"/>
    <property type="match status" value="1"/>
</dbReference>
<evidence type="ECO:0000313" key="6">
    <source>
        <dbReference type="EMBL" id="GIU49936.1"/>
    </source>
</evidence>
<keyword evidence="2 5" id="KW-0963">Cytoplasm</keyword>
<proteinExistence type="inferred from homology"/>
<evidence type="ECO:0000313" key="7">
    <source>
        <dbReference type="Proteomes" id="UP000761574"/>
    </source>
</evidence>
<accession>A0ABQ4PNC5</accession>
<feature type="site" description="Important for substrate specificity" evidence="5">
    <location>
        <position position="71"/>
    </location>
</feature>